<dbReference type="RefSeq" id="WP_090926714.1">
    <property type="nucleotide sequence ID" value="NZ_FOTY01000009.1"/>
</dbReference>
<reference evidence="7 8" key="1">
    <citation type="submission" date="2016-10" db="EMBL/GenBank/DDBJ databases">
        <authorList>
            <person name="de Groot N.N."/>
        </authorList>
    </citation>
    <scope>NUCLEOTIDE SEQUENCE [LARGE SCALE GENOMIC DNA]</scope>
    <source>
        <strain evidence="7 8">CGMCC 1.6134</strain>
    </source>
</reference>
<dbReference type="PANTHER" id="PTHR42913:SF3">
    <property type="entry name" value="64 KDA MITOCHONDRIAL NADH DEHYDROGENASE (EUROFUNG)"/>
    <property type="match status" value="1"/>
</dbReference>
<organism evidence="7 8">
    <name type="scientific">Salibacterium qingdaonense</name>
    <dbReference type="NCBI Taxonomy" id="266892"/>
    <lineage>
        <taxon>Bacteria</taxon>
        <taxon>Bacillati</taxon>
        <taxon>Bacillota</taxon>
        <taxon>Bacilli</taxon>
        <taxon>Bacillales</taxon>
        <taxon>Bacillaceae</taxon>
    </lineage>
</organism>
<name>A0A1I4LWV8_9BACI</name>
<dbReference type="InterPro" id="IPR036188">
    <property type="entry name" value="FAD/NAD-bd_sf"/>
</dbReference>
<comment type="cofactor">
    <cofactor evidence="1">
        <name>FAD</name>
        <dbReference type="ChEBI" id="CHEBI:57692"/>
    </cofactor>
</comment>
<dbReference type="Pfam" id="PF07992">
    <property type="entry name" value="Pyr_redox_2"/>
    <property type="match status" value="1"/>
</dbReference>
<dbReference type="OrthoDB" id="9781621at2"/>
<dbReference type="AlphaFoldDB" id="A0A1I4LWV8"/>
<dbReference type="GO" id="GO:0003955">
    <property type="term" value="F:NAD(P)H dehydrogenase (quinone) activity"/>
    <property type="evidence" value="ECO:0007669"/>
    <property type="project" value="TreeGrafter"/>
</dbReference>
<evidence type="ECO:0000256" key="4">
    <source>
        <dbReference type="ARBA" id="ARBA00022827"/>
    </source>
</evidence>
<dbReference type="EMBL" id="FOTY01000009">
    <property type="protein sequence ID" value="SFL95335.1"/>
    <property type="molecule type" value="Genomic_DNA"/>
</dbReference>
<dbReference type="SUPFAM" id="SSF51905">
    <property type="entry name" value="FAD/NAD(P)-binding domain"/>
    <property type="match status" value="2"/>
</dbReference>
<keyword evidence="3" id="KW-0285">Flavoprotein</keyword>
<dbReference type="STRING" id="266892.SAMN04488054_10935"/>
<feature type="domain" description="FAD/NAD(P)-binding" evidence="6">
    <location>
        <begin position="19"/>
        <end position="336"/>
    </location>
</feature>
<evidence type="ECO:0000256" key="1">
    <source>
        <dbReference type="ARBA" id="ARBA00001974"/>
    </source>
</evidence>
<gene>
    <name evidence="7" type="ORF">SAMN04488054_10935</name>
</gene>
<protein>
    <submittedName>
        <fullName evidence="7">NADH dehydrogenase</fullName>
    </submittedName>
</protein>
<dbReference type="InterPro" id="IPR023753">
    <property type="entry name" value="FAD/NAD-binding_dom"/>
</dbReference>
<evidence type="ECO:0000256" key="5">
    <source>
        <dbReference type="ARBA" id="ARBA00023002"/>
    </source>
</evidence>
<dbReference type="Gene3D" id="3.50.50.100">
    <property type="match status" value="1"/>
</dbReference>
<dbReference type="InterPro" id="IPR051169">
    <property type="entry name" value="NADH-Q_oxidoreductase"/>
</dbReference>
<proteinExistence type="inferred from homology"/>
<keyword evidence="5" id="KW-0560">Oxidoreductase</keyword>
<dbReference type="PRINTS" id="PR00368">
    <property type="entry name" value="FADPNR"/>
</dbReference>
<accession>A0A1I4LWV8</accession>
<comment type="similarity">
    <text evidence="2">Belongs to the NADH dehydrogenase family.</text>
</comment>
<evidence type="ECO:0000256" key="2">
    <source>
        <dbReference type="ARBA" id="ARBA00005272"/>
    </source>
</evidence>
<dbReference type="PANTHER" id="PTHR42913">
    <property type="entry name" value="APOPTOSIS-INDUCING FACTOR 1"/>
    <property type="match status" value="1"/>
</dbReference>
<evidence type="ECO:0000256" key="3">
    <source>
        <dbReference type="ARBA" id="ARBA00022630"/>
    </source>
</evidence>
<evidence type="ECO:0000259" key="6">
    <source>
        <dbReference type="Pfam" id="PF07992"/>
    </source>
</evidence>
<dbReference type="GO" id="GO:0019646">
    <property type="term" value="P:aerobic electron transport chain"/>
    <property type="evidence" value="ECO:0007669"/>
    <property type="project" value="TreeGrafter"/>
</dbReference>
<keyword evidence="8" id="KW-1185">Reference proteome</keyword>
<keyword evidence="4" id="KW-0274">FAD</keyword>
<sequence length="416" mass="46263">MLGFISQHRKVIILSTKPRIVVVGAGYAGMMTTKRLTQQLQPQEADIVLVNKHNYHYQTTWLHEVAAGTIDPNRARIMISDVIDTKRVQMVYDTVTELQPQNERVLLENGELSYDYLVVSLGFETATFGIPGIAENAWKIENIESSKAIYHHIESQFIKYASGETEDDTALNILIGGSGFTGIEFLAEVVEKVPELCSKYDIHQSKVRIINVEAAPSILPGFDEELIEYAEKNLSDRGVEFRIGTKIQECTPDSFIVGDDNEEIKAGTVVWTGGVQANPVVGHSGFELTKGKVNARDDLRAPNYDNVFMIGDTSWVWDHENDKPFPVNAQSAIQEADTCAANLQALLQGKETNNFVFDNKGTVASLGKGDAIGTILDDYKLFGKKARLMKNVIDNRYLFLVGGPKLILKKGKVRFF</sequence>
<dbReference type="Proteomes" id="UP000199668">
    <property type="component" value="Unassembled WGS sequence"/>
</dbReference>
<evidence type="ECO:0000313" key="8">
    <source>
        <dbReference type="Proteomes" id="UP000199668"/>
    </source>
</evidence>
<evidence type="ECO:0000313" key="7">
    <source>
        <dbReference type="EMBL" id="SFL95335.1"/>
    </source>
</evidence>